<keyword evidence="1" id="KW-0677">Repeat</keyword>
<gene>
    <name evidence="4" type="ORF">ACFFHM_04980</name>
</gene>
<organism evidence="4 5">
    <name type="scientific">Halalkalibacter kiskunsagensis</name>
    <dbReference type="NCBI Taxonomy" id="1548599"/>
    <lineage>
        <taxon>Bacteria</taxon>
        <taxon>Bacillati</taxon>
        <taxon>Bacillota</taxon>
        <taxon>Bacilli</taxon>
        <taxon>Bacillales</taxon>
        <taxon>Bacillaceae</taxon>
        <taxon>Halalkalibacter</taxon>
    </lineage>
</organism>
<protein>
    <submittedName>
        <fullName evidence="4">Tetratricopeptide repeat protein</fullName>
    </submittedName>
</protein>
<evidence type="ECO:0000313" key="5">
    <source>
        <dbReference type="Proteomes" id="UP001589838"/>
    </source>
</evidence>
<dbReference type="PANTHER" id="PTHR45586">
    <property type="entry name" value="TPR REPEAT-CONTAINING PROTEIN PA4667"/>
    <property type="match status" value="1"/>
</dbReference>
<dbReference type="SMART" id="SM00028">
    <property type="entry name" value="TPR"/>
    <property type="match status" value="6"/>
</dbReference>
<evidence type="ECO:0000256" key="3">
    <source>
        <dbReference type="PROSITE-ProRule" id="PRU00339"/>
    </source>
</evidence>
<accession>A0ABV6K9I5</accession>
<sequence length="349" mass="40765">MDVTPKNEQENRKVVPLFQSGDYFFHRGIEAFRKNHLQRAIKLLERAVKITNTEPVFHVQLAAVLSEIGEYDRSNEILHNVLAEKDDVAECYFFMANNYAYLGLFEKAERMALRYLELSPNERFVEDAKDLLELLRFEREEDDEWEDLDEDEDELIAQYERARYLLRQGEVHAAIPVLQAIIDEHPTYWAAHNHLAEAFFRIGDESAFEICEMILEKDKGNLFTICNLALFYKKRGDAKSAEQFINALRRVYPLDSDHYLKVAETLVAVDEYQLAYERLKELSGWELEHRSELLYCFGVTTYHIGDHNKAASIIQRAAELGSKQAEAVLQNNAIVERKQELITYDMWVN</sequence>
<dbReference type="RefSeq" id="WP_335963590.1">
    <property type="nucleotide sequence ID" value="NZ_JAXBLX010000056.1"/>
</dbReference>
<reference evidence="4 5" key="1">
    <citation type="submission" date="2024-09" db="EMBL/GenBank/DDBJ databases">
        <authorList>
            <person name="Sun Q."/>
            <person name="Mori K."/>
        </authorList>
    </citation>
    <scope>NUCLEOTIDE SEQUENCE [LARGE SCALE GENOMIC DNA]</scope>
    <source>
        <strain evidence="4 5">NCAIM B.02610</strain>
    </source>
</reference>
<dbReference type="InterPro" id="IPR051012">
    <property type="entry name" value="CellSynth/LPSAsmb/PSIAsmb"/>
</dbReference>
<dbReference type="Proteomes" id="UP001589838">
    <property type="component" value="Unassembled WGS sequence"/>
</dbReference>
<dbReference type="EMBL" id="JBHLUX010000015">
    <property type="protein sequence ID" value="MFC0469904.1"/>
    <property type="molecule type" value="Genomic_DNA"/>
</dbReference>
<keyword evidence="2 3" id="KW-0802">TPR repeat</keyword>
<dbReference type="InterPro" id="IPR019734">
    <property type="entry name" value="TPR_rpt"/>
</dbReference>
<dbReference type="PANTHER" id="PTHR45586:SF1">
    <property type="entry name" value="LIPOPOLYSACCHARIDE ASSEMBLY PROTEIN B"/>
    <property type="match status" value="1"/>
</dbReference>
<dbReference type="InterPro" id="IPR011990">
    <property type="entry name" value="TPR-like_helical_dom_sf"/>
</dbReference>
<evidence type="ECO:0000313" key="4">
    <source>
        <dbReference type="EMBL" id="MFC0469904.1"/>
    </source>
</evidence>
<keyword evidence="5" id="KW-1185">Reference proteome</keyword>
<evidence type="ECO:0000256" key="1">
    <source>
        <dbReference type="ARBA" id="ARBA00022737"/>
    </source>
</evidence>
<feature type="repeat" description="TPR" evidence="3">
    <location>
        <begin position="89"/>
        <end position="122"/>
    </location>
</feature>
<comment type="caution">
    <text evidence="4">The sequence shown here is derived from an EMBL/GenBank/DDBJ whole genome shotgun (WGS) entry which is preliminary data.</text>
</comment>
<dbReference type="Gene3D" id="1.25.40.10">
    <property type="entry name" value="Tetratricopeptide repeat domain"/>
    <property type="match status" value="3"/>
</dbReference>
<dbReference type="SUPFAM" id="SSF48452">
    <property type="entry name" value="TPR-like"/>
    <property type="match status" value="2"/>
</dbReference>
<dbReference type="Pfam" id="PF13432">
    <property type="entry name" value="TPR_16"/>
    <property type="match status" value="1"/>
</dbReference>
<proteinExistence type="predicted"/>
<name>A0ABV6K9I5_9BACI</name>
<dbReference type="PROSITE" id="PS50005">
    <property type="entry name" value="TPR"/>
    <property type="match status" value="1"/>
</dbReference>
<evidence type="ECO:0000256" key="2">
    <source>
        <dbReference type="ARBA" id="ARBA00022803"/>
    </source>
</evidence>